<protein>
    <submittedName>
        <fullName evidence="1">Uncharacterized protein</fullName>
    </submittedName>
</protein>
<accession>A0AAU9VZ73</accession>
<keyword evidence="2" id="KW-1185">Reference proteome</keyword>
<organism evidence="1 2">
    <name type="scientific">Pocillopora meandrina</name>
    <dbReference type="NCBI Taxonomy" id="46732"/>
    <lineage>
        <taxon>Eukaryota</taxon>
        <taxon>Metazoa</taxon>
        <taxon>Cnidaria</taxon>
        <taxon>Anthozoa</taxon>
        <taxon>Hexacorallia</taxon>
        <taxon>Scleractinia</taxon>
        <taxon>Astrocoeniina</taxon>
        <taxon>Pocilloporidae</taxon>
        <taxon>Pocillopora</taxon>
    </lineage>
</organism>
<proteinExistence type="predicted"/>
<gene>
    <name evidence="1" type="ORF">PMEA_00026042</name>
</gene>
<dbReference type="EMBL" id="CALNXJ010000005">
    <property type="protein sequence ID" value="CAH3040467.1"/>
    <property type="molecule type" value="Genomic_DNA"/>
</dbReference>
<dbReference type="AlphaFoldDB" id="A0AAU9VZ73"/>
<feature type="non-terminal residue" evidence="1">
    <location>
        <position position="1"/>
    </location>
</feature>
<evidence type="ECO:0000313" key="1">
    <source>
        <dbReference type="EMBL" id="CAH3040467.1"/>
    </source>
</evidence>
<name>A0AAU9VZ73_9CNID</name>
<sequence length="190" mass="22214">RTVKIRRQLWWRKEKSGRKNKPITWPERKMMHFYTLLSKGCSCMAKMDASRSSTSRRFNPSISSALCSVPPSKTALHNQAFLELTDILGYELSLLRFPKIHPTSPPFPPVLNTSLRWRAVKDIFDTLPDTEAEEGDNPLEKAVTAVTNYFKPRKSVVFEEYQFRMVKQNPNESIMTYYTRTSEDMQIHRH</sequence>
<dbReference type="Proteomes" id="UP001159428">
    <property type="component" value="Unassembled WGS sequence"/>
</dbReference>
<reference evidence="1 2" key="1">
    <citation type="submission" date="2022-05" db="EMBL/GenBank/DDBJ databases">
        <authorList>
            <consortium name="Genoscope - CEA"/>
            <person name="William W."/>
        </authorList>
    </citation>
    <scope>NUCLEOTIDE SEQUENCE [LARGE SCALE GENOMIC DNA]</scope>
</reference>
<comment type="caution">
    <text evidence="1">The sequence shown here is derived from an EMBL/GenBank/DDBJ whole genome shotgun (WGS) entry which is preliminary data.</text>
</comment>
<evidence type="ECO:0000313" key="2">
    <source>
        <dbReference type="Proteomes" id="UP001159428"/>
    </source>
</evidence>